<feature type="domain" description="SLH" evidence="1">
    <location>
        <begin position="149"/>
        <end position="212"/>
    </location>
</feature>
<name>A0ABX1XDI9_9BACL</name>
<dbReference type="RefSeq" id="WP_171632964.1">
    <property type="nucleotide sequence ID" value="NZ_WHNY01000063.1"/>
</dbReference>
<evidence type="ECO:0000313" key="3">
    <source>
        <dbReference type="Proteomes" id="UP000653578"/>
    </source>
</evidence>
<accession>A0ABX1XDI9</accession>
<dbReference type="InterPro" id="IPR001119">
    <property type="entry name" value="SLH_dom"/>
</dbReference>
<gene>
    <name evidence="2" type="ORF">GC096_21065</name>
</gene>
<proteinExistence type="predicted"/>
<protein>
    <recommendedName>
        <fullName evidence="1">SLH domain-containing protein</fullName>
    </recommendedName>
</protein>
<dbReference type="EMBL" id="WHNY01000063">
    <property type="protein sequence ID" value="NOU66537.1"/>
    <property type="molecule type" value="Genomic_DNA"/>
</dbReference>
<organism evidence="2 3">
    <name type="scientific">Paenibacillus plantarum</name>
    <dbReference type="NCBI Taxonomy" id="2654975"/>
    <lineage>
        <taxon>Bacteria</taxon>
        <taxon>Bacillati</taxon>
        <taxon>Bacillota</taxon>
        <taxon>Bacilli</taxon>
        <taxon>Bacillales</taxon>
        <taxon>Paenibacillaceae</taxon>
        <taxon>Paenibacillus</taxon>
    </lineage>
</organism>
<reference evidence="2 3" key="1">
    <citation type="submission" date="2019-10" db="EMBL/GenBank/DDBJ databases">
        <title>Description of Paenibacillus humi sp. nov.</title>
        <authorList>
            <person name="Carlier A."/>
            <person name="Qi S."/>
        </authorList>
    </citation>
    <scope>NUCLEOTIDE SEQUENCE [LARGE SCALE GENOMIC DNA]</scope>
    <source>
        <strain evidence="2 3">LMG 31461</strain>
    </source>
</reference>
<sequence>MTRLGLYIQKVTILMALVILMVPLVSHAAEVHWVEPELKNYKQMIVPYKDGSSMKGPITREEWNSFYFYVLNPARYDEPIDIGNWATMIKMGVQLPQGKEDDLIKGYVYDLAPMYAQHLNRETAVGGLIKLLTFSIVQGSGNNKQLDASKDFMDFKDVKEMHQGLVQTAYQDGLLDSATTTHFRPKDNLTNAEAISIMARVMSKYEEEASKITPPSQPGFPSVVTLFENTPMFSSMDASKGMNGMISPQDVRIVAVQEDWLSYDHVTDKKWFQVATWLGPQWIQLELQQVGNFEQVDTSLLLQQSTSLQDSPHPDSTLSLVLSPQKVHVIGLFRSKFAERFLIETWVGPRWIRNPNGAS</sequence>
<comment type="caution">
    <text evidence="2">The sequence shown here is derived from an EMBL/GenBank/DDBJ whole genome shotgun (WGS) entry which is preliminary data.</text>
</comment>
<dbReference type="Proteomes" id="UP000653578">
    <property type="component" value="Unassembled WGS sequence"/>
</dbReference>
<evidence type="ECO:0000313" key="2">
    <source>
        <dbReference type="EMBL" id="NOU66537.1"/>
    </source>
</evidence>
<keyword evidence="3" id="KW-1185">Reference proteome</keyword>
<dbReference type="PROSITE" id="PS51272">
    <property type="entry name" value="SLH"/>
    <property type="match status" value="1"/>
</dbReference>
<evidence type="ECO:0000259" key="1">
    <source>
        <dbReference type="PROSITE" id="PS51272"/>
    </source>
</evidence>